<evidence type="ECO:0000313" key="2">
    <source>
        <dbReference type="Proteomes" id="UP000016426"/>
    </source>
</evidence>
<name>A0ABP2XNU0_9NEIS</name>
<reference evidence="1 2" key="1">
    <citation type="journal article" date="2013" name="Genome Announc.">
        <title>Genome Sequence of the Pigment-Producing Bacterium Pseudogulbenkiania ferrooxidans, Isolated from Loktak Lake.</title>
        <authorList>
            <person name="Puranik S."/>
            <person name="Talkal R."/>
            <person name="Qureshi A."/>
            <person name="Khardenavis A."/>
            <person name="Kapley A."/>
            <person name="Purohit H.J."/>
        </authorList>
    </citation>
    <scope>NUCLEOTIDE SEQUENCE [LARGE SCALE GENOMIC DNA]</scope>
    <source>
        <strain evidence="1 2">EGD-HP2</strain>
    </source>
</reference>
<sequence>MTPQQTLALRLTRNPDHGRAAPCASVNLPLLETQDYARRHAYARANPAPVLVNHRQYYALLDRLVRQAWSGLGERCRLFVQLRLPAMDLALPASLLDARVTVGAGLAREAAQRAGLDPAPVAWIAAERVRRDLWDAGDNTLRLAFWNAGQPDPAALLLPALDALAPRFLDLTDGGPAADATR</sequence>
<evidence type="ECO:0000313" key="1">
    <source>
        <dbReference type="EMBL" id="ERE13364.1"/>
    </source>
</evidence>
<keyword evidence="2" id="KW-1185">Reference proteome</keyword>
<gene>
    <name evidence="1" type="ORF">O166_04260</name>
</gene>
<dbReference type="EMBL" id="AVPH01000124">
    <property type="protein sequence ID" value="ERE13364.1"/>
    <property type="molecule type" value="Genomic_DNA"/>
</dbReference>
<accession>A0ABP2XNU0</accession>
<organism evidence="1 2">
    <name type="scientific">Pseudogulbenkiania ferrooxidans EGD-HP2</name>
    <dbReference type="NCBI Taxonomy" id="1388764"/>
    <lineage>
        <taxon>Bacteria</taxon>
        <taxon>Pseudomonadati</taxon>
        <taxon>Pseudomonadota</taxon>
        <taxon>Betaproteobacteria</taxon>
        <taxon>Neisseriales</taxon>
        <taxon>Chromobacteriaceae</taxon>
        <taxon>Pseudogulbenkiania</taxon>
    </lineage>
</organism>
<comment type="caution">
    <text evidence="1">The sequence shown here is derived from an EMBL/GenBank/DDBJ whole genome shotgun (WGS) entry which is preliminary data.</text>
</comment>
<proteinExistence type="predicted"/>
<dbReference type="RefSeq" id="WP_021476261.1">
    <property type="nucleotide sequence ID" value="NZ_AVPH01000124.1"/>
</dbReference>
<protein>
    <submittedName>
        <fullName evidence="1">Uncharacterized protein</fullName>
    </submittedName>
</protein>
<dbReference type="Proteomes" id="UP000016426">
    <property type="component" value="Unassembled WGS sequence"/>
</dbReference>